<evidence type="ECO:0000256" key="4">
    <source>
        <dbReference type="PROSITE-ProRule" id="PRU00497"/>
    </source>
</evidence>
<dbReference type="PANTHER" id="PTHR12236">
    <property type="entry name" value="STRUCTURAL CONTITUENT OF CUTICLE"/>
    <property type="match status" value="1"/>
</dbReference>
<comment type="caution">
    <text evidence="6">The sequence shown here is derived from an EMBL/GenBank/DDBJ whole genome shotgun (WGS) entry which is preliminary data.</text>
</comment>
<dbReference type="InterPro" id="IPR031311">
    <property type="entry name" value="CHIT_BIND_RR_consensus"/>
</dbReference>
<reference evidence="6" key="1">
    <citation type="submission" date="2022-03" db="EMBL/GenBank/DDBJ databases">
        <authorList>
            <person name="Lindestad O."/>
        </authorList>
    </citation>
    <scope>NUCLEOTIDE SEQUENCE</scope>
</reference>
<dbReference type="GO" id="GO:0042302">
    <property type="term" value="F:structural constituent of cuticle"/>
    <property type="evidence" value="ECO:0007669"/>
    <property type="project" value="UniProtKB-UniRule"/>
</dbReference>
<dbReference type="EMBL" id="CAKXAJ010024814">
    <property type="protein sequence ID" value="CAH2230494.1"/>
    <property type="molecule type" value="Genomic_DNA"/>
</dbReference>
<dbReference type="InterPro" id="IPR000618">
    <property type="entry name" value="Insect_cuticle"/>
</dbReference>
<proteinExistence type="predicted"/>
<organism evidence="6 7">
    <name type="scientific">Pararge aegeria aegeria</name>
    <dbReference type="NCBI Taxonomy" id="348720"/>
    <lineage>
        <taxon>Eukaryota</taxon>
        <taxon>Metazoa</taxon>
        <taxon>Ecdysozoa</taxon>
        <taxon>Arthropoda</taxon>
        <taxon>Hexapoda</taxon>
        <taxon>Insecta</taxon>
        <taxon>Pterygota</taxon>
        <taxon>Neoptera</taxon>
        <taxon>Endopterygota</taxon>
        <taxon>Lepidoptera</taxon>
        <taxon>Glossata</taxon>
        <taxon>Ditrysia</taxon>
        <taxon>Papilionoidea</taxon>
        <taxon>Nymphalidae</taxon>
        <taxon>Satyrinae</taxon>
        <taxon>Satyrini</taxon>
        <taxon>Parargina</taxon>
        <taxon>Pararge</taxon>
    </lineage>
</organism>
<dbReference type="GO" id="GO:0031012">
    <property type="term" value="C:extracellular matrix"/>
    <property type="evidence" value="ECO:0007669"/>
    <property type="project" value="TreeGrafter"/>
</dbReference>
<feature type="chain" id="PRO_5035887246" evidence="5">
    <location>
        <begin position="18"/>
        <end position="245"/>
    </location>
</feature>
<dbReference type="OrthoDB" id="7789829at2759"/>
<dbReference type="AlphaFoldDB" id="A0A8S4R3B5"/>
<keyword evidence="3" id="KW-0677">Repeat</keyword>
<dbReference type="PANTHER" id="PTHR12236:SF94">
    <property type="entry name" value="CCP84AA-RELATED"/>
    <property type="match status" value="1"/>
</dbReference>
<sequence length="245" mass="25512">MFTQIVTLCAVVAVSSAGLLPAAVHYSPASAVSSQSIVRHAQPALATKILAAPVASYSAPLAYHAPAQYSSAGAVSSQNIVRHDESARILATAPKLAVAAPLSYAAPAHLSYAAPAPLAYHAAPARIAYSAAPAQLAYHAAPVTKVLAQHEEIAYPKYEYSYSVADGHTGDNKQQQEIRDGDVVKGSYSLHEADGSIRTVEYTADDHNGFNAVVHNTAPSAPAIIKSAPVLLKSAYAAPAQAYYH</sequence>
<keyword evidence="7" id="KW-1185">Reference proteome</keyword>
<dbReference type="PROSITE" id="PS51155">
    <property type="entry name" value="CHIT_BIND_RR_2"/>
    <property type="match status" value="1"/>
</dbReference>
<evidence type="ECO:0000256" key="1">
    <source>
        <dbReference type="ARBA" id="ARBA00022460"/>
    </source>
</evidence>
<keyword evidence="2 5" id="KW-0732">Signal</keyword>
<dbReference type="Pfam" id="PF00379">
    <property type="entry name" value="Chitin_bind_4"/>
    <property type="match status" value="1"/>
</dbReference>
<keyword evidence="1 4" id="KW-0193">Cuticle</keyword>
<gene>
    <name evidence="6" type="primary">jg18597</name>
    <name evidence="6" type="ORF">PAEG_LOCUS9704</name>
</gene>
<dbReference type="InterPro" id="IPR051217">
    <property type="entry name" value="Insect_Cuticle_Struc_Prot"/>
</dbReference>
<evidence type="ECO:0000256" key="3">
    <source>
        <dbReference type="ARBA" id="ARBA00022737"/>
    </source>
</evidence>
<evidence type="ECO:0000313" key="6">
    <source>
        <dbReference type="EMBL" id="CAH2230494.1"/>
    </source>
</evidence>
<dbReference type="GO" id="GO:0005615">
    <property type="term" value="C:extracellular space"/>
    <property type="evidence" value="ECO:0007669"/>
    <property type="project" value="TreeGrafter"/>
</dbReference>
<evidence type="ECO:0000256" key="2">
    <source>
        <dbReference type="ARBA" id="ARBA00022729"/>
    </source>
</evidence>
<protein>
    <submittedName>
        <fullName evidence="6">Jg18597 protein</fullName>
    </submittedName>
</protein>
<dbReference type="PRINTS" id="PR00947">
    <property type="entry name" value="CUTICLE"/>
</dbReference>
<dbReference type="PROSITE" id="PS00233">
    <property type="entry name" value="CHIT_BIND_RR_1"/>
    <property type="match status" value="1"/>
</dbReference>
<evidence type="ECO:0000313" key="7">
    <source>
        <dbReference type="Proteomes" id="UP000838756"/>
    </source>
</evidence>
<name>A0A8S4R3B5_9NEOP</name>
<evidence type="ECO:0000256" key="5">
    <source>
        <dbReference type="SAM" id="SignalP"/>
    </source>
</evidence>
<accession>A0A8S4R3B5</accession>
<dbReference type="Proteomes" id="UP000838756">
    <property type="component" value="Unassembled WGS sequence"/>
</dbReference>
<feature type="signal peptide" evidence="5">
    <location>
        <begin position="1"/>
        <end position="17"/>
    </location>
</feature>